<dbReference type="GO" id="GO:0005524">
    <property type="term" value="F:ATP binding"/>
    <property type="evidence" value="ECO:0007669"/>
    <property type="project" value="UniProtKB-KW"/>
</dbReference>
<accession>X1C771</accession>
<proteinExistence type="predicted"/>
<evidence type="ECO:0000313" key="4">
    <source>
        <dbReference type="EMBL" id="GAG80261.1"/>
    </source>
</evidence>
<keyword evidence="2" id="KW-0067">ATP-binding</keyword>
<dbReference type="GO" id="GO:0016887">
    <property type="term" value="F:ATP hydrolysis activity"/>
    <property type="evidence" value="ECO:0007669"/>
    <property type="project" value="TreeGrafter"/>
</dbReference>
<feature type="domain" description="CobQ/CobB/MinD/ParA nucleotide binding" evidence="3">
    <location>
        <begin position="6"/>
        <end position="77"/>
    </location>
</feature>
<dbReference type="SUPFAM" id="SSF52540">
    <property type="entry name" value="P-loop containing nucleoside triphosphate hydrolases"/>
    <property type="match status" value="1"/>
</dbReference>
<dbReference type="EMBL" id="BART01017652">
    <property type="protein sequence ID" value="GAG80261.1"/>
    <property type="molecule type" value="Genomic_DNA"/>
</dbReference>
<dbReference type="Gene3D" id="3.40.50.300">
    <property type="entry name" value="P-loop containing nucleotide triphosphate hydrolases"/>
    <property type="match status" value="1"/>
</dbReference>
<comment type="caution">
    <text evidence="4">The sequence shown here is derived from an EMBL/GenBank/DDBJ whole genome shotgun (WGS) entry which is preliminary data.</text>
</comment>
<dbReference type="GO" id="GO:0051782">
    <property type="term" value="P:negative regulation of cell division"/>
    <property type="evidence" value="ECO:0007669"/>
    <property type="project" value="TreeGrafter"/>
</dbReference>
<protein>
    <recommendedName>
        <fullName evidence="3">CobQ/CobB/MinD/ParA nucleotide binding domain-containing protein</fullName>
    </recommendedName>
</protein>
<evidence type="ECO:0000256" key="2">
    <source>
        <dbReference type="ARBA" id="ARBA00022840"/>
    </source>
</evidence>
<dbReference type="PANTHER" id="PTHR43384:SF6">
    <property type="entry name" value="SEPTUM SITE-DETERMINING PROTEIN MIND HOMOLOG, CHLOROPLASTIC"/>
    <property type="match status" value="1"/>
</dbReference>
<sequence>MKGFKIAISGKGGVGKTTIAGTLAFIYELDKKKVLVVDADPNTNLASVLGISYAQSSQITPISEMIELIEERTGAKPGTYGTFFKMNPKVDDIPDKYCYRINGIKLLIMGTVKKGGSGCVCPENVLLKRLISHLILRRDEVVIMDMVAGVEHLGRATASAVDSLIIVVEPGQRSIQTAFTMKKL</sequence>
<organism evidence="4">
    <name type="scientific">marine sediment metagenome</name>
    <dbReference type="NCBI Taxonomy" id="412755"/>
    <lineage>
        <taxon>unclassified sequences</taxon>
        <taxon>metagenomes</taxon>
        <taxon>ecological metagenomes</taxon>
    </lineage>
</organism>
<dbReference type="PANTHER" id="PTHR43384">
    <property type="entry name" value="SEPTUM SITE-DETERMINING PROTEIN MIND HOMOLOG, CHLOROPLASTIC-RELATED"/>
    <property type="match status" value="1"/>
</dbReference>
<dbReference type="Pfam" id="PF01656">
    <property type="entry name" value="CbiA"/>
    <property type="match status" value="1"/>
</dbReference>
<feature type="non-terminal residue" evidence="4">
    <location>
        <position position="184"/>
    </location>
</feature>
<reference evidence="4" key="1">
    <citation type="journal article" date="2014" name="Front. Microbiol.">
        <title>High frequency of phylogenetically diverse reductive dehalogenase-homologous genes in deep subseafloor sedimentary metagenomes.</title>
        <authorList>
            <person name="Kawai M."/>
            <person name="Futagami T."/>
            <person name="Toyoda A."/>
            <person name="Takaki Y."/>
            <person name="Nishi S."/>
            <person name="Hori S."/>
            <person name="Arai W."/>
            <person name="Tsubouchi T."/>
            <person name="Morono Y."/>
            <person name="Uchiyama I."/>
            <person name="Ito T."/>
            <person name="Fujiyama A."/>
            <person name="Inagaki F."/>
            <person name="Takami H."/>
        </authorList>
    </citation>
    <scope>NUCLEOTIDE SEQUENCE</scope>
    <source>
        <strain evidence="4">Expedition CK06-06</strain>
    </source>
</reference>
<dbReference type="InterPro" id="IPR002586">
    <property type="entry name" value="CobQ/CobB/MinD/ParA_Nub-bd_dom"/>
</dbReference>
<evidence type="ECO:0000256" key="1">
    <source>
        <dbReference type="ARBA" id="ARBA00022741"/>
    </source>
</evidence>
<dbReference type="GO" id="GO:0005829">
    <property type="term" value="C:cytosol"/>
    <property type="evidence" value="ECO:0007669"/>
    <property type="project" value="TreeGrafter"/>
</dbReference>
<gene>
    <name evidence="4" type="ORF">S01H4_33519</name>
</gene>
<dbReference type="GO" id="GO:0009898">
    <property type="term" value="C:cytoplasmic side of plasma membrane"/>
    <property type="evidence" value="ECO:0007669"/>
    <property type="project" value="TreeGrafter"/>
</dbReference>
<keyword evidence="1" id="KW-0547">Nucleotide-binding</keyword>
<dbReference type="InterPro" id="IPR050625">
    <property type="entry name" value="ParA/MinD_ATPase"/>
</dbReference>
<name>X1C771_9ZZZZ</name>
<dbReference type="AlphaFoldDB" id="X1C771"/>
<dbReference type="InterPro" id="IPR027417">
    <property type="entry name" value="P-loop_NTPase"/>
</dbReference>
<evidence type="ECO:0000259" key="3">
    <source>
        <dbReference type="Pfam" id="PF01656"/>
    </source>
</evidence>